<evidence type="ECO:0000313" key="3">
    <source>
        <dbReference type="Proteomes" id="UP001147747"/>
    </source>
</evidence>
<reference evidence="2" key="2">
    <citation type="journal article" date="2023" name="IMA Fungus">
        <title>Comparative genomic study of the Penicillium genus elucidates a diverse pangenome and 15 lateral gene transfer events.</title>
        <authorList>
            <person name="Petersen C."/>
            <person name="Sorensen T."/>
            <person name="Nielsen M.R."/>
            <person name="Sondergaard T.E."/>
            <person name="Sorensen J.L."/>
            <person name="Fitzpatrick D.A."/>
            <person name="Frisvad J.C."/>
            <person name="Nielsen K.L."/>
        </authorList>
    </citation>
    <scope>NUCLEOTIDE SEQUENCE</scope>
    <source>
        <strain evidence="2">IBT 29677</strain>
    </source>
</reference>
<proteinExistence type="predicted"/>
<dbReference type="GeneID" id="81364779"/>
<accession>A0A9W9WBL2</accession>
<protein>
    <submittedName>
        <fullName evidence="2">Uncharacterized protein</fullName>
    </submittedName>
</protein>
<evidence type="ECO:0000313" key="2">
    <source>
        <dbReference type="EMBL" id="KAJ5414535.1"/>
    </source>
</evidence>
<reference evidence="2" key="1">
    <citation type="submission" date="2022-12" db="EMBL/GenBank/DDBJ databases">
        <authorList>
            <person name="Petersen C."/>
        </authorList>
    </citation>
    <scope>NUCLEOTIDE SEQUENCE</scope>
    <source>
        <strain evidence="2">IBT 29677</strain>
    </source>
</reference>
<dbReference type="EMBL" id="JAPZBU010000003">
    <property type="protein sequence ID" value="KAJ5414535.1"/>
    <property type="molecule type" value="Genomic_DNA"/>
</dbReference>
<comment type="caution">
    <text evidence="2">The sequence shown here is derived from an EMBL/GenBank/DDBJ whole genome shotgun (WGS) entry which is preliminary data.</text>
</comment>
<feature type="chain" id="PRO_5040896238" evidence="1">
    <location>
        <begin position="24"/>
        <end position="169"/>
    </location>
</feature>
<sequence length="169" mass="19530">MTLQSLLNTLLISDIFLFSQVFSSLAPLNKMGSMNDSLEKSLAKSPRKVPCQSPRQISHHISHRSSRQKFQYHYRWTDRDIHIDWGDTGIGPDLTSTYGLGPGKPILEHIDGLTQVFQAGNKFYLWVMTVDDVYETDCRDIHDLYDRLWRGGMKTIETRRLEEPDDPEC</sequence>
<keyword evidence="3" id="KW-1185">Reference proteome</keyword>
<dbReference type="OrthoDB" id="5350472at2759"/>
<name>A0A9W9WBL2_9EURO</name>
<gene>
    <name evidence="2" type="ORF">N7509_001162</name>
</gene>
<organism evidence="2 3">
    <name type="scientific">Penicillium cosmopolitanum</name>
    <dbReference type="NCBI Taxonomy" id="1131564"/>
    <lineage>
        <taxon>Eukaryota</taxon>
        <taxon>Fungi</taxon>
        <taxon>Dikarya</taxon>
        <taxon>Ascomycota</taxon>
        <taxon>Pezizomycotina</taxon>
        <taxon>Eurotiomycetes</taxon>
        <taxon>Eurotiomycetidae</taxon>
        <taxon>Eurotiales</taxon>
        <taxon>Aspergillaceae</taxon>
        <taxon>Penicillium</taxon>
    </lineage>
</organism>
<dbReference type="AlphaFoldDB" id="A0A9W9WBL2"/>
<keyword evidence="1" id="KW-0732">Signal</keyword>
<evidence type="ECO:0000256" key="1">
    <source>
        <dbReference type="SAM" id="SignalP"/>
    </source>
</evidence>
<dbReference type="Proteomes" id="UP001147747">
    <property type="component" value="Unassembled WGS sequence"/>
</dbReference>
<dbReference type="RefSeq" id="XP_056494381.1">
    <property type="nucleotide sequence ID" value="XM_056625799.1"/>
</dbReference>
<feature type="signal peptide" evidence="1">
    <location>
        <begin position="1"/>
        <end position="23"/>
    </location>
</feature>